<sequence length="72" mass="7897">MQRQTSIWIGLAILGAGIVGGVTALLLQQAGNHDLWTKILFVTSIAMLPVSKIFLFDLLPHHRDDQPDAFDA</sequence>
<name>A0A1F5P2T9_9BACT</name>
<keyword evidence="1" id="KW-0472">Membrane</keyword>
<keyword evidence="1" id="KW-1133">Transmembrane helix</keyword>
<dbReference type="Proteomes" id="UP000176339">
    <property type="component" value="Unassembled WGS sequence"/>
</dbReference>
<evidence type="ECO:0000313" key="3">
    <source>
        <dbReference type="Proteomes" id="UP000176339"/>
    </source>
</evidence>
<accession>A0A1F5P2T9</accession>
<keyword evidence="1" id="KW-0812">Transmembrane</keyword>
<organism evidence="2 3">
    <name type="scientific">Candidatus Doudnabacteria bacterium RIFCSPHIGHO2_01_FULL_49_9</name>
    <dbReference type="NCBI Taxonomy" id="1817827"/>
    <lineage>
        <taxon>Bacteria</taxon>
        <taxon>Candidatus Doudnaibacteriota</taxon>
    </lineage>
</organism>
<dbReference type="AlphaFoldDB" id="A0A1F5P2T9"/>
<reference evidence="2 3" key="1">
    <citation type="journal article" date="2016" name="Nat. Commun.">
        <title>Thousands of microbial genomes shed light on interconnected biogeochemical processes in an aquifer system.</title>
        <authorList>
            <person name="Anantharaman K."/>
            <person name="Brown C.T."/>
            <person name="Hug L.A."/>
            <person name="Sharon I."/>
            <person name="Castelle C.J."/>
            <person name="Probst A.J."/>
            <person name="Thomas B.C."/>
            <person name="Singh A."/>
            <person name="Wilkins M.J."/>
            <person name="Karaoz U."/>
            <person name="Brodie E.L."/>
            <person name="Williams K.H."/>
            <person name="Hubbard S.S."/>
            <person name="Banfield J.F."/>
        </authorList>
    </citation>
    <scope>NUCLEOTIDE SEQUENCE [LARGE SCALE GENOMIC DNA]</scope>
</reference>
<dbReference type="EMBL" id="MFEN01000023">
    <property type="protein sequence ID" value="OGE84174.1"/>
    <property type="molecule type" value="Genomic_DNA"/>
</dbReference>
<feature type="transmembrane region" description="Helical" evidence="1">
    <location>
        <begin position="7"/>
        <end position="27"/>
    </location>
</feature>
<evidence type="ECO:0000313" key="2">
    <source>
        <dbReference type="EMBL" id="OGE84174.1"/>
    </source>
</evidence>
<feature type="transmembrane region" description="Helical" evidence="1">
    <location>
        <begin position="39"/>
        <end position="59"/>
    </location>
</feature>
<evidence type="ECO:0000256" key="1">
    <source>
        <dbReference type="SAM" id="Phobius"/>
    </source>
</evidence>
<protein>
    <submittedName>
        <fullName evidence="2">Uncharacterized protein</fullName>
    </submittedName>
</protein>
<gene>
    <name evidence="2" type="ORF">A2846_01310</name>
</gene>
<proteinExistence type="predicted"/>
<comment type="caution">
    <text evidence="2">The sequence shown here is derived from an EMBL/GenBank/DDBJ whole genome shotgun (WGS) entry which is preliminary data.</text>
</comment>